<proteinExistence type="predicted"/>
<accession>A0A382KZI2</accession>
<dbReference type="AlphaFoldDB" id="A0A382KZI2"/>
<dbReference type="PROSITE" id="PS51257">
    <property type="entry name" value="PROKAR_LIPOPROTEIN"/>
    <property type="match status" value="1"/>
</dbReference>
<protein>
    <submittedName>
        <fullName evidence="1">Uncharacterized protein</fullName>
    </submittedName>
</protein>
<name>A0A382KZI2_9ZZZZ</name>
<dbReference type="EMBL" id="UINC01083739">
    <property type="protein sequence ID" value="SVC29739.1"/>
    <property type="molecule type" value="Genomic_DNA"/>
</dbReference>
<gene>
    <name evidence="1" type="ORF">METZ01_LOCUS282593</name>
</gene>
<evidence type="ECO:0000313" key="1">
    <source>
        <dbReference type="EMBL" id="SVC29739.1"/>
    </source>
</evidence>
<reference evidence="1" key="1">
    <citation type="submission" date="2018-05" db="EMBL/GenBank/DDBJ databases">
        <authorList>
            <person name="Lanie J.A."/>
            <person name="Ng W.-L."/>
            <person name="Kazmierczak K.M."/>
            <person name="Andrzejewski T.M."/>
            <person name="Davidsen T.M."/>
            <person name="Wayne K.J."/>
            <person name="Tettelin H."/>
            <person name="Glass J.I."/>
            <person name="Rusch D."/>
            <person name="Podicherti R."/>
            <person name="Tsui H.-C.T."/>
            <person name="Winkler M.E."/>
        </authorList>
    </citation>
    <scope>NUCLEOTIDE SEQUENCE</scope>
</reference>
<sequence>MRTCVFFAMFVLMALTVGCQTTGTGSTGGSSQTDDSGTY</sequence>
<organism evidence="1">
    <name type="scientific">marine metagenome</name>
    <dbReference type="NCBI Taxonomy" id="408172"/>
    <lineage>
        <taxon>unclassified sequences</taxon>
        <taxon>metagenomes</taxon>
        <taxon>ecological metagenomes</taxon>
    </lineage>
</organism>